<evidence type="ECO:0000313" key="11">
    <source>
        <dbReference type="EMBL" id="MFD0802413.1"/>
    </source>
</evidence>
<feature type="transmembrane region" description="Helical" evidence="9">
    <location>
        <begin position="127"/>
        <end position="144"/>
    </location>
</feature>
<evidence type="ECO:0000256" key="9">
    <source>
        <dbReference type="SAM" id="Phobius"/>
    </source>
</evidence>
<evidence type="ECO:0000256" key="1">
    <source>
        <dbReference type="ARBA" id="ARBA00004651"/>
    </source>
</evidence>
<dbReference type="EMBL" id="JBHTHR010000468">
    <property type="protein sequence ID" value="MFD0802413.1"/>
    <property type="molecule type" value="Genomic_DNA"/>
</dbReference>
<accession>A0ABW3BGD4</accession>
<keyword evidence="3" id="KW-0813">Transport</keyword>
<keyword evidence="6 9" id="KW-1133">Transmembrane helix</keyword>
<feature type="transmembrane region" description="Helical" evidence="9">
    <location>
        <begin position="265"/>
        <end position="286"/>
    </location>
</feature>
<comment type="similarity">
    <text evidence="2">Belongs to the EamA transporter family.</text>
</comment>
<keyword evidence="7 9" id="KW-0472">Membrane</keyword>
<dbReference type="InterPro" id="IPR004626">
    <property type="entry name" value="RarD"/>
</dbReference>
<comment type="caution">
    <text evidence="11">The sequence shown here is derived from an EMBL/GenBank/DDBJ whole genome shotgun (WGS) entry which is preliminary data.</text>
</comment>
<proteinExistence type="inferred from homology"/>
<evidence type="ECO:0000256" key="6">
    <source>
        <dbReference type="ARBA" id="ARBA00022989"/>
    </source>
</evidence>
<comment type="subcellular location">
    <subcellularLocation>
        <location evidence="1">Cell membrane</location>
        <topology evidence="1">Multi-pass membrane protein</topology>
    </subcellularLocation>
</comment>
<organism evidence="11 12">
    <name type="scientific">Streptomonospora algeriensis</name>
    <dbReference type="NCBI Taxonomy" id="995084"/>
    <lineage>
        <taxon>Bacteria</taxon>
        <taxon>Bacillati</taxon>
        <taxon>Actinomycetota</taxon>
        <taxon>Actinomycetes</taxon>
        <taxon>Streptosporangiales</taxon>
        <taxon>Nocardiopsidaceae</taxon>
        <taxon>Streptomonospora</taxon>
    </lineage>
</organism>
<feature type="transmembrane region" description="Helical" evidence="9">
    <location>
        <begin position="37"/>
        <end position="58"/>
    </location>
</feature>
<feature type="domain" description="EamA" evidence="10">
    <location>
        <begin position="6"/>
        <end position="142"/>
    </location>
</feature>
<feature type="region of interest" description="Disordered" evidence="8">
    <location>
        <begin position="291"/>
        <end position="312"/>
    </location>
</feature>
<feature type="non-terminal residue" evidence="11">
    <location>
        <position position="312"/>
    </location>
</feature>
<evidence type="ECO:0000256" key="7">
    <source>
        <dbReference type="ARBA" id="ARBA00023136"/>
    </source>
</evidence>
<feature type="transmembrane region" description="Helical" evidence="9">
    <location>
        <begin position="70"/>
        <end position="90"/>
    </location>
</feature>
<dbReference type="InterPro" id="IPR000620">
    <property type="entry name" value="EamA_dom"/>
</dbReference>
<evidence type="ECO:0000256" key="4">
    <source>
        <dbReference type="ARBA" id="ARBA00022475"/>
    </source>
</evidence>
<dbReference type="PANTHER" id="PTHR22911:SF137">
    <property type="entry name" value="SOLUTE CARRIER FAMILY 35 MEMBER G2-RELATED"/>
    <property type="match status" value="1"/>
</dbReference>
<dbReference type="InterPro" id="IPR037185">
    <property type="entry name" value="EmrE-like"/>
</dbReference>
<evidence type="ECO:0000313" key="12">
    <source>
        <dbReference type="Proteomes" id="UP001596956"/>
    </source>
</evidence>
<protein>
    <submittedName>
        <fullName evidence="11">EamA family transporter RarD</fullName>
    </submittedName>
</protein>
<keyword evidence="4" id="KW-1003">Cell membrane</keyword>
<name>A0ABW3BGD4_9ACTN</name>
<feature type="transmembrane region" description="Helical" evidence="9">
    <location>
        <begin position="102"/>
        <end position="120"/>
    </location>
</feature>
<evidence type="ECO:0000256" key="2">
    <source>
        <dbReference type="ARBA" id="ARBA00007362"/>
    </source>
</evidence>
<dbReference type="SUPFAM" id="SSF103481">
    <property type="entry name" value="Multidrug resistance efflux transporter EmrE"/>
    <property type="match status" value="2"/>
</dbReference>
<evidence type="ECO:0000256" key="5">
    <source>
        <dbReference type="ARBA" id="ARBA00022692"/>
    </source>
</evidence>
<reference evidence="12" key="1">
    <citation type="journal article" date="2019" name="Int. J. Syst. Evol. Microbiol.">
        <title>The Global Catalogue of Microorganisms (GCM) 10K type strain sequencing project: providing services to taxonomists for standard genome sequencing and annotation.</title>
        <authorList>
            <consortium name="The Broad Institute Genomics Platform"/>
            <consortium name="The Broad Institute Genome Sequencing Center for Infectious Disease"/>
            <person name="Wu L."/>
            <person name="Ma J."/>
        </authorList>
    </citation>
    <scope>NUCLEOTIDE SEQUENCE [LARGE SCALE GENOMIC DNA]</scope>
    <source>
        <strain evidence="12">CCUG 63369</strain>
    </source>
</reference>
<evidence type="ECO:0000256" key="3">
    <source>
        <dbReference type="ARBA" id="ARBA00022448"/>
    </source>
</evidence>
<gene>
    <name evidence="11" type="primary">rarD</name>
    <name evidence="11" type="ORF">ACFQZU_13965</name>
</gene>
<feature type="transmembrane region" description="Helical" evidence="9">
    <location>
        <begin position="7"/>
        <end position="25"/>
    </location>
</feature>
<dbReference type="PANTHER" id="PTHR22911">
    <property type="entry name" value="ACYL-MALONYL CONDENSING ENZYME-RELATED"/>
    <property type="match status" value="1"/>
</dbReference>
<keyword evidence="5 9" id="KW-0812">Transmembrane</keyword>
<evidence type="ECO:0000259" key="10">
    <source>
        <dbReference type="Pfam" id="PF00892"/>
    </source>
</evidence>
<dbReference type="Pfam" id="PF00892">
    <property type="entry name" value="EamA"/>
    <property type="match status" value="1"/>
</dbReference>
<keyword evidence="12" id="KW-1185">Reference proteome</keyword>
<evidence type="ECO:0000256" key="8">
    <source>
        <dbReference type="SAM" id="MobiDB-lite"/>
    </source>
</evidence>
<feature type="transmembrane region" description="Helical" evidence="9">
    <location>
        <begin position="209"/>
        <end position="228"/>
    </location>
</feature>
<dbReference type="Proteomes" id="UP001596956">
    <property type="component" value="Unassembled WGS sequence"/>
</dbReference>
<feature type="transmembrane region" description="Helical" evidence="9">
    <location>
        <begin position="240"/>
        <end position="259"/>
    </location>
</feature>
<sequence>MPSSDRGVLLGAGAYLMWGLSTLYWPLVSAAGASEVIAHRMVWSLLTVLALLALRAHWRWLLPLLRQPRRLAMLAGAAAVISVNWGLFVYTVNSGQTSQAALGYFINPLVSVLVGVVFFAERLRRAQVAAVALGAAAVAVLSLAYGGVPWLSLGMAFSFATYGALKKLVGLDGVESFAAETLLLLLPAGCYIVSLQAAGTGTFIDVSPWHTAALVGSGVVTAMPLLAFGAAARRIPLSMLGLLQFIVPVMQFLFAWLLFNEEMPPSRWAGFAIVWCALVVFATDMLRHSPRAQRTGGGPRVAAPAERPGAPP</sequence>
<dbReference type="NCBIfam" id="TIGR00688">
    <property type="entry name" value="rarD"/>
    <property type="match status" value="1"/>
</dbReference>